<gene>
    <name evidence="1" type="ORF">JTE90_002669</name>
</gene>
<accession>A0AAV6U0S2</accession>
<sequence>MLHKYLSRAASPRPKLAPPSLLEKQQVRILSLEKDPREKCGHPLTWNFVNAEKKNLTPGVKSSGSPLSGSFVVGCFHSSGAIKNSAEVLRALECHLHAGHTERECQRNAYIVQMIARLPRLLYK</sequence>
<evidence type="ECO:0000313" key="1">
    <source>
        <dbReference type="EMBL" id="KAG8177835.1"/>
    </source>
</evidence>
<proteinExistence type="predicted"/>
<keyword evidence="2" id="KW-1185">Reference proteome</keyword>
<organism evidence="1 2">
    <name type="scientific">Oedothorax gibbosus</name>
    <dbReference type="NCBI Taxonomy" id="931172"/>
    <lineage>
        <taxon>Eukaryota</taxon>
        <taxon>Metazoa</taxon>
        <taxon>Ecdysozoa</taxon>
        <taxon>Arthropoda</taxon>
        <taxon>Chelicerata</taxon>
        <taxon>Arachnida</taxon>
        <taxon>Araneae</taxon>
        <taxon>Araneomorphae</taxon>
        <taxon>Entelegynae</taxon>
        <taxon>Araneoidea</taxon>
        <taxon>Linyphiidae</taxon>
        <taxon>Erigoninae</taxon>
        <taxon>Oedothorax</taxon>
    </lineage>
</organism>
<dbReference type="AlphaFoldDB" id="A0AAV6U0S2"/>
<reference evidence="1 2" key="1">
    <citation type="journal article" date="2022" name="Nat. Ecol. Evol.">
        <title>A masculinizing supergene underlies an exaggerated male reproductive morph in a spider.</title>
        <authorList>
            <person name="Hendrickx F."/>
            <person name="De Corte Z."/>
            <person name="Sonet G."/>
            <person name="Van Belleghem S.M."/>
            <person name="Kostlbacher S."/>
            <person name="Vangestel C."/>
        </authorList>
    </citation>
    <scope>NUCLEOTIDE SEQUENCE [LARGE SCALE GENOMIC DNA]</scope>
    <source>
        <strain evidence="1">W744_W776</strain>
    </source>
</reference>
<dbReference type="Proteomes" id="UP000827092">
    <property type="component" value="Unassembled WGS sequence"/>
</dbReference>
<evidence type="ECO:0000313" key="2">
    <source>
        <dbReference type="Proteomes" id="UP000827092"/>
    </source>
</evidence>
<name>A0AAV6U0S2_9ARAC</name>
<comment type="caution">
    <text evidence="1">The sequence shown here is derived from an EMBL/GenBank/DDBJ whole genome shotgun (WGS) entry which is preliminary data.</text>
</comment>
<dbReference type="EMBL" id="JAFNEN010000747">
    <property type="protein sequence ID" value="KAG8177835.1"/>
    <property type="molecule type" value="Genomic_DNA"/>
</dbReference>
<protein>
    <submittedName>
        <fullName evidence="1">Uncharacterized protein</fullName>
    </submittedName>
</protein>